<comment type="catalytic activity">
    <reaction evidence="7">
        <text>L-homocysteine + L-serine = L,L-cystathionine + H2O</text>
        <dbReference type="Rhea" id="RHEA:10112"/>
        <dbReference type="ChEBI" id="CHEBI:15377"/>
        <dbReference type="ChEBI" id="CHEBI:33384"/>
        <dbReference type="ChEBI" id="CHEBI:58161"/>
        <dbReference type="ChEBI" id="CHEBI:58199"/>
        <dbReference type="EC" id="4.2.1.22"/>
    </reaction>
</comment>
<dbReference type="OrthoDB" id="728at2759"/>
<name>A0A2A2LGF4_9BILA</name>
<evidence type="ECO:0000256" key="6">
    <source>
        <dbReference type="ARBA" id="ARBA00022898"/>
    </source>
</evidence>
<dbReference type="GO" id="GO:0030170">
    <property type="term" value="F:pyridoxal phosphate binding"/>
    <property type="evidence" value="ECO:0007669"/>
    <property type="project" value="UniProtKB-ARBA"/>
</dbReference>
<evidence type="ECO:0000256" key="3">
    <source>
        <dbReference type="ARBA" id="ARBA00007103"/>
    </source>
</evidence>
<dbReference type="Gene3D" id="3.40.50.1100">
    <property type="match status" value="4"/>
</dbReference>
<dbReference type="GO" id="GO:0004122">
    <property type="term" value="F:cystathionine beta-synthase activity"/>
    <property type="evidence" value="ECO:0007669"/>
    <property type="project" value="UniProtKB-EC"/>
</dbReference>
<feature type="domain" description="Tryptophan synthase beta chain-like PALP" evidence="8">
    <location>
        <begin position="10"/>
        <end position="291"/>
    </location>
</feature>
<protein>
    <recommendedName>
        <fullName evidence="5">cystathionine beta-synthase</fullName>
        <ecNumber evidence="5">4.2.1.22</ecNumber>
    </recommendedName>
</protein>
<dbReference type="InterPro" id="IPR001926">
    <property type="entry name" value="TrpB-like_PALP"/>
</dbReference>
<dbReference type="AlphaFoldDB" id="A0A2A2LGF4"/>
<feature type="domain" description="Tryptophan synthase beta chain-like PALP" evidence="8">
    <location>
        <begin position="336"/>
        <end position="628"/>
    </location>
</feature>
<evidence type="ECO:0000256" key="2">
    <source>
        <dbReference type="ARBA" id="ARBA00005003"/>
    </source>
</evidence>
<dbReference type="Proteomes" id="UP000218231">
    <property type="component" value="Unassembled WGS sequence"/>
</dbReference>
<evidence type="ECO:0000256" key="1">
    <source>
        <dbReference type="ARBA" id="ARBA00001933"/>
    </source>
</evidence>
<dbReference type="FunFam" id="3.40.50.1100:FF:000118">
    <property type="entry name" value="Related to CYS4-cystathionine beta-synthase"/>
    <property type="match status" value="1"/>
</dbReference>
<dbReference type="STRING" id="2018661.A0A2A2LGF4"/>
<organism evidence="9 10">
    <name type="scientific">Diploscapter pachys</name>
    <dbReference type="NCBI Taxonomy" id="2018661"/>
    <lineage>
        <taxon>Eukaryota</taxon>
        <taxon>Metazoa</taxon>
        <taxon>Ecdysozoa</taxon>
        <taxon>Nematoda</taxon>
        <taxon>Chromadorea</taxon>
        <taxon>Rhabditida</taxon>
        <taxon>Rhabditina</taxon>
        <taxon>Rhabditomorpha</taxon>
        <taxon>Rhabditoidea</taxon>
        <taxon>Rhabditidae</taxon>
        <taxon>Diploscapter</taxon>
    </lineage>
</organism>
<comment type="caution">
    <text evidence="9">The sequence shown here is derived from an EMBL/GenBank/DDBJ whole genome shotgun (WGS) entry which is preliminary data.</text>
</comment>
<dbReference type="EC" id="4.2.1.22" evidence="5"/>
<accession>A0A2A2LGF4</accession>
<gene>
    <name evidence="9" type="ORF">WR25_00995</name>
</gene>
<evidence type="ECO:0000256" key="7">
    <source>
        <dbReference type="ARBA" id="ARBA00047490"/>
    </source>
</evidence>
<dbReference type="PANTHER" id="PTHR10314">
    <property type="entry name" value="CYSTATHIONINE BETA-SYNTHASE"/>
    <property type="match status" value="1"/>
</dbReference>
<dbReference type="FunFam" id="3.40.50.1100:FF:000003">
    <property type="entry name" value="Cystathionine beta-synthase"/>
    <property type="match status" value="1"/>
</dbReference>
<dbReference type="InterPro" id="IPR036052">
    <property type="entry name" value="TrpB-like_PALP_sf"/>
</dbReference>
<dbReference type="CDD" id="cd01561">
    <property type="entry name" value="CBS_like"/>
    <property type="match status" value="1"/>
</dbReference>
<proteinExistence type="inferred from homology"/>
<evidence type="ECO:0000256" key="4">
    <source>
        <dbReference type="ARBA" id="ARBA00011245"/>
    </source>
</evidence>
<reference evidence="9 10" key="1">
    <citation type="journal article" date="2017" name="Curr. Biol.">
        <title>Genome architecture and evolution of a unichromosomal asexual nematode.</title>
        <authorList>
            <person name="Fradin H."/>
            <person name="Zegar C."/>
            <person name="Gutwein M."/>
            <person name="Lucas J."/>
            <person name="Kovtun M."/>
            <person name="Corcoran D."/>
            <person name="Baugh L.R."/>
            <person name="Kiontke K."/>
            <person name="Gunsalus K."/>
            <person name="Fitch D.H."/>
            <person name="Piano F."/>
        </authorList>
    </citation>
    <scope>NUCLEOTIDE SEQUENCE [LARGE SCALE GENOMIC DNA]</scope>
    <source>
        <strain evidence="9">PF1309</strain>
    </source>
</reference>
<evidence type="ECO:0000259" key="8">
    <source>
        <dbReference type="Pfam" id="PF00291"/>
    </source>
</evidence>
<comment type="similarity">
    <text evidence="3">Belongs to the cysteine synthase/cystathionine beta-synthase family.</text>
</comment>
<comment type="pathway">
    <text evidence="2">Amino-acid biosynthesis; L-cysteine biosynthesis; L-cysteine from L-homocysteine and L-serine: step 1/2.</text>
</comment>
<sequence>MTQKWFNNILEANGNTPLVKLNKIPQEYGVKANVYVKLEYLNVGGSLDDRTAIAIVESYAKKGIPKFSTLVVPAYGNMAVSIALACAVHQFKCIIVTPKDKSSSVYSIIERLGAQIVELTGNEFGNYEEYRAVAEKLAHKDDLHHLVEPTVIDERIAAHCQQTAEEIEKALESKISAIYVPISTGGAAASIFNHFRNKDVDVIGVSRVADEKDHVAVPELEDDCKSPIHCLKHLKRIDHVRAEDAYTFTRKLIRQEGVMSGASGGAAVLAALENLKSSPLPAESNVVIVLHDGIRNYLRHFVDDEWMTRHKLGDFNETHTVKPNEPVRPPILDNVLEAIGNTPLVRLQHLPKQFGVDCNVFVKCEYLNAGGSTKDRIAYRMVELAEKEGRLKPGMTLIEPTSGNTGIGLALAAAVRGYKCIICMPQKMSREKAVTMEALGAVIVRTPNHAGFDSAESHIGVALRLQAEIPGAIILDQYRNLGNPMAHYEQTAEEILHDLDDKVDMVVVGAGTGGTVTGIAQKLKERVPNCKILGVDPEGSLLADPTQEETFFYEVEGVGYDFIPGTLNRSVVDEWARSKDKESFETARALIEKEGILCGGSAGSNVFAALEVARGLPKDANVVVILPDGIRNYLTKFLADDWFNERYA</sequence>
<dbReference type="InterPro" id="IPR050214">
    <property type="entry name" value="Cys_Synth/Cystath_Beta-Synth"/>
</dbReference>
<keyword evidence="10" id="KW-1185">Reference proteome</keyword>
<evidence type="ECO:0000256" key="5">
    <source>
        <dbReference type="ARBA" id="ARBA00012041"/>
    </source>
</evidence>
<keyword evidence="6" id="KW-0663">Pyridoxal phosphate</keyword>
<evidence type="ECO:0000313" key="9">
    <source>
        <dbReference type="EMBL" id="PAV85234.1"/>
    </source>
</evidence>
<evidence type="ECO:0000313" key="10">
    <source>
        <dbReference type="Proteomes" id="UP000218231"/>
    </source>
</evidence>
<comment type="cofactor">
    <cofactor evidence="1">
        <name>pyridoxal 5'-phosphate</name>
        <dbReference type="ChEBI" id="CHEBI:597326"/>
    </cofactor>
</comment>
<dbReference type="SUPFAM" id="SSF53686">
    <property type="entry name" value="Tryptophan synthase beta subunit-like PLP-dependent enzymes"/>
    <property type="match status" value="2"/>
</dbReference>
<comment type="subunit">
    <text evidence="4">Monomer.</text>
</comment>
<dbReference type="EMBL" id="LIAE01006795">
    <property type="protein sequence ID" value="PAV85234.1"/>
    <property type="molecule type" value="Genomic_DNA"/>
</dbReference>
<dbReference type="Pfam" id="PF00291">
    <property type="entry name" value="PALP"/>
    <property type="match status" value="2"/>
</dbReference>
<dbReference type="GO" id="GO:0019344">
    <property type="term" value="P:cysteine biosynthetic process"/>
    <property type="evidence" value="ECO:0007669"/>
    <property type="project" value="UniProtKB-ARBA"/>
</dbReference>